<dbReference type="AlphaFoldDB" id="A0A2A2TCS1"/>
<evidence type="ECO:0000313" key="3">
    <source>
        <dbReference type="Proteomes" id="UP000218238"/>
    </source>
</evidence>
<organism evidence="2 3">
    <name type="scientific">Brunnivagina elsteri CCALA 953</name>
    <dbReference type="NCBI Taxonomy" id="987040"/>
    <lineage>
        <taxon>Bacteria</taxon>
        <taxon>Bacillati</taxon>
        <taxon>Cyanobacteriota</taxon>
        <taxon>Cyanophyceae</taxon>
        <taxon>Nostocales</taxon>
        <taxon>Calotrichaceae</taxon>
        <taxon>Brunnivagina</taxon>
    </lineage>
</organism>
<feature type="chain" id="PRO_5012900841" evidence="1">
    <location>
        <begin position="23"/>
        <end position="222"/>
    </location>
</feature>
<name>A0A2A2TCS1_9CYAN</name>
<reference evidence="2 3" key="1">
    <citation type="submission" date="2017-08" db="EMBL/GenBank/DDBJ databases">
        <title>Draft genome sequence of filamentous cyanobacterium Calothrix elsteri CCALA 953.</title>
        <authorList>
            <person name="Gagunashvili A.N."/>
            <person name="Elster J."/>
            <person name="Andresson O.S."/>
        </authorList>
    </citation>
    <scope>NUCLEOTIDE SEQUENCE [LARGE SCALE GENOMIC DNA]</scope>
    <source>
        <strain evidence="2 3">CCALA 953</strain>
    </source>
</reference>
<protein>
    <submittedName>
        <fullName evidence="2">Uncharacterized protein</fullName>
    </submittedName>
</protein>
<gene>
    <name evidence="2" type="ORF">CK510_24715</name>
</gene>
<proteinExistence type="predicted"/>
<dbReference type="Proteomes" id="UP000218238">
    <property type="component" value="Unassembled WGS sequence"/>
</dbReference>
<evidence type="ECO:0000313" key="2">
    <source>
        <dbReference type="EMBL" id="PAX51448.1"/>
    </source>
</evidence>
<sequence>MNLAIKSIQTATLMMLLSYATATQVVAVAQKLNRPVTVTQTVQLKDTLVIPGERVGLVTRKTTKANLVKLFGQSRLKDETISGAEGIGKFPVTRVNLGSQRSFTVVWNDNTRTKAASVIDFGSAWKTPEGIGVRTTFDELRQKLGEFKLYGLGWDYSGTVLLETTKLAKYKGKLGLQVDAARNASQRFPKQYQAVLGDATFSSANPNWKPLGMRLVQMNVSL</sequence>
<dbReference type="OrthoDB" id="1144014at2"/>
<dbReference type="EMBL" id="NTFS01000393">
    <property type="protein sequence ID" value="PAX51448.1"/>
    <property type="molecule type" value="Genomic_DNA"/>
</dbReference>
<evidence type="ECO:0000256" key="1">
    <source>
        <dbReference type="SAM" id="SignalP"/>
    </source>
</evidence>
<accession>A0A2A2TCS1</accession>
<feature type="signal peptide" evidence="1">
    <location>
        <begin position="1"/>
        <end position="22"/>
    </location>
</feature>
<keyword evidence="1" id="KW-0732">Signal</keyword>
<comment type="caution">
    <text evidence="2">The sequence shown here is derived from an EMBL/GenBank/DDBJ whole genome shotgun (WGS) entry which is preliminary data.</text>
</comment>
<dbReference type="RefSeq" id="WP_095724201.1">
    <property type="nucleotide sequence ID" value="NZ_NTFS01000393.1"/>
</dbReference>
<keyword evidence="3" id="KW-1185">Reference proteome</keyword>